<dbReference type="InterPro" id="IPR001764">
    <property type="entry name" value="Glyco_hydro_3_N"/>
</dbReference>
<evidence type="ECO:0000256" key="1">
    <source>
        <dbReference type="ARBA" id="ARBA00005336"/>
    </source>
</evidence>
<dbReference type="NCBIfam" id="NF003740">
    <property type="entry name" value="PRK05337.1"/>
    <property type="match status" value="1"/>
</dbReference>
<dbReference type="GO" id="GO:0004553">
    <property type="term" value="F:hydrolase activity, hydrolyzing O-glycosyl compounds"/>
    <property type="evidence" value="ECO:0007669"/>
    <property type="project" value="InterPro"/>
</dbReference>
<dbReference type="InParanoid" id="A0A061ABR8"/>
<dbReference type="EMBL" id="LK028559">
    <property type="protein sequence ID" value="CDR31253.1"/>
    <property type="molecule type" value="Genomic_DNA"/>
</dbReference>
<dbReference type="RefSeq" id="WP_045749691.1">
    <property type="nucleotide sequence ID" value="NZ_FUZK01000001.1"/>
</dbReference>
<evidence type="ECO:0000259" key="4">
    <source>
        <dbReference type="Pfam" id="PF00933"/>
    </source>
</evidence>
<evidence type="ECO:0000313" key="6">
    <source>
        <dbReference type="Proteomes" id="UP000032434"/>
    </source>
</evidence>
<keyword evidence="2" id="KW-0378">Hydrolase</keyword>
<dbReference type="InterPro" id="IPR036962">
    <property type="entry name" value="Glyco_hydro_3_N_sf"/>
</dbReference>
<dbReference type="PRINTS" id="PR00133">
    <property type="entry name" value="GLHYDRLASE3"/>
</dbReference>
<dbReference type="Gene3D" id="3.40.50.1700">
    <property type="entry name" value="Glycoside hydrolase family 3 C-terminal domain"/>
    <property type="match status" value="1"/>
</dbReference>
<feature type="domain" description="Glycoside hydrolase family 3 N-terminal" evidence="4">
    <location>
        <begin position="11"/>
        <end position="332"/>
    </location>
</feature>
<name>A0A061ABR8_9MOLU</name>
<evidence type="ECO:0000256" key="3">
    <source>
        <dbReference type="ARBA" id="ARBA00023295"/>
    </source>
</evidence>
<dbReference type="STRING" id="35623.Aocu_11800"/>
<dbReference type="FunCoup" id="A0A061ABR8">
    <property type="interactions" value="90"/>
</dbReference>
<proteinExistence type="inferred from homology"/>
<keyword evidence="6" id="KW-1185">Reference proteome</keyword>
<dbReference type="Gene3D" id="3.20.20.300">
    <property type="entry name" value="Glycoside hydrolase, family 3, N-terminal domain"/>
    <property type="match status" value="1"/>
</dbReference>
<dbReference type="GO" id="GO:0009254">
    <property type="term" value="P:peptidoglycan turnover"/>
    <property type="evidence" value="ECO:0007669"/>
    <property type="project" value="TreeGrafter"/>
</dbReference>
<dbReference type="AlphaFoldDB" id="A0A061ABR8"/>
<gene>
    <name evidence="5" type="primary">nagZ</name>
    <name evidence="5" type="ORF">Aocu_11800</name>
</gene>
<dbReference type="PANTHER" id="PTHR30480">
    <property type="entry name" value="BETA-HEXOSAMINIDASE-RELATED"/>
    <property type="match status" value="1"/>
</dbReference>
<dbReference type="InterPro" id="IPR050226">
    <property type="entry name" value="NagZ_Beta-hexosaminidase"/>
</dbReference>
<accession>A0A061ABR8</accession>
<organism evidence="5 6">
    <name type="scientific">Acholeplasma oculi</name>
    <dbReference type="NCBI Taxonomy" id="35623"/>
    <lineage>
        <taxon>Bacteria</taxon>
        <taxon>Bacillati</taxon>
        <taxon>Mycoplasmatota</taxon>
        <taxon>Mollicutes</taxon>
        <taxon>Acholeplasmatales</taxon>
        <taxon>Acholeplasmataceae</taxon>
        <taxon>Acholeplasma</taxon>
    </lineage>
</organism>
<dbReference type="PANTHER" id="PTHR30480:SF16">
    <property type="entry name" value="GLYCOSIDE HYDROLASE FAMILY 3 DOMAIN PROTEIN"/>
    <property type="match status" value="1"/>
</dbReference>
<evidence type="ECO:0000256" key="2">
    <source>
        <dbReference type="ARBA" id="ARBA00022801"/>
    </source>
</evidence>
<protein>
    <submittedName>
        <fullName evidence="5">Beta-hexosaminidase</fullName>
    </submittedName>
</protein>
<dbReference type="PATRIC" id="fig|35623.3.peg.1180"/>
<dbReference type="Proteomes" id="UP000032434">
    <property type="component" value="Chromosome 1"/>
</dbReference>
<comment type="similarity">
    <text evidence="1">Belongs to the glycosyl hydrolase 3 family.</text>
</comment>
<evidence type="ECO:0000313" key="5">
    <source>
        <dbReference type="EMBL" id="CDR31253.1"/>
    </source>
</evidence>
<keyword evidence="3" id="KW-0326">Glycosidase</keyword>
<dbReference type="InterPro" id="IPR017853">
    <property type="entry name" value="GH"/>
</dbReference>
<reference evidence="6" key="1">
    <citation type="submission" date="2014-05" db="EMBL/GenBank/DDBJ databases">
        <authorList>
            <person name="Kube M."/>
        </authorList>
    </citation>
    <scope>NUCLEOTIDE SEQUENCE [LARGE SCALE GENOMIC DNA]</scope>
</reference>
<dbReference type="GO" id="GO:0005975">
    <property type="term" value="P:carbohydrate metabolic process"/>
    <property type="evidence" value="ECO:0007669"/>
    <property type="project" value="InterPro"/>
</dbReference>
<sequence length="524" mass="58665">MNKFDIKNLSTQEKIGQLIMAGFHGTTVTEDIRNLIKDYKVGNILLFSRNIESAQQLYELNKGLQEVAMKEIGLPLYISIDQEGGMVTRIFDDATFFPGAMTIAATNKVENAYQIGDMMGRELIKLGVNMDLAPVLDVNNNPKNPVIGVRSFSDDPEKVALFANANIKGLQNHVVATAKHFPGHGDTHVDSHLALPKVEKSYEELERFEFKPFVKAIHEGIHAIMSSHINFTNLTENGLPVTLSKRALTDLLRGEMGFEGLIVTDGIEMKAIHNHYGAIEATLMTVNAGANLVCICHDLPYQIGASDRLNQALLNGELSMDTLNERVERILKYKEKLEPINFSETYEDVKTIVENDETKAFSKQVVFDAVTLIKGQPIKLAKKALVIATLPTATSIADEDSHNSKLGLRLKQEFSQLDVVETKVQPTESDIEKLVLKAKDYDQIIYTSYNGNVYQTQIHLIDALAKLDKDLHVLALRNPYDLYYTKQIKNYVAFYEYTPNSIEAVIQYLKGELTPKGVAPIRYE</sequence>
<dbReference type="KEGG" id="aoc:Aocu_11800"/>
<dbReference type="OrthoDB" id="9805821at2"/>
<dbReference type="Pfam" id="PF00933">
    <property type="entry name" value="Glyco_hydro_3"/>
    <property type="match status" value="1"/>
</dbReference>
<dbReference type="InterPro" id="IPR036881">
    <property type="entry name" value="Glyco_hydro_3_C_sf"/>
</dbReference>
<dbReference type="HOGENOM" id="CLU_008392_5_3_14"/>
<dbReference type="SUPFAM" id="SSF51445">
    <property type="entry name" value="(Trans)glycosidases"/>
    <property type="match status" value="1"/>
</dbReference>